<dbReference type="EMBL" id="MHCR01000015">
    <property type="protein sequence ID" value="OGY25451.1"/>
    <property type="molecule type" value="Genomic_DNA"/>
</dbReference>
<protein>
    <recommendedName>
        <fullName evidence="6">Transcription antitermination protein NusB</fullName>
    </recommendedName>
    <alternativeName>
        <fullName evidence="6">Antitermination factor NusB</fullName>
    </alternativeName>
</protein>
<dbReference type="InterPro" id="IPR035926">
    <property type="entry name" value="NusB-like_sf"/>
</dbReference>
<keyword evidence="3 6" id="KW-0694">RNA-binding</keyword>
<evidence type="ECO:0000256" key="4">
    <source>
        <dbReference type="ARBA" id="ARBA00023015"/>
    </source>
</evidence>
<dbReference type="AlphaFoldDB" id="A0A1G1WCU3"/>
<dbReference type="Gene3D" id="1.10.940.10">
    <property type="entry name" value="NusB-like"/>
    <property type="match status" value="1"/>
</dbReference>
<dbReference type="Pfam" id="PF01029">
    <property type="entry name" value="NusB"/>
    <property type="match status" value="1"/>
</dbReference>
<comment type="caution">
    <text evidence="8">The sequence shown here is derived from an EMBL/GenBank/DDBJ whole genome shotgun (WGS) entry which is preliminary data.</text>
</comment>
<keyword evidence="5 6" id="KW-0804">Transcription</keyword>
<name>A0A1G1WCU3_9BACT</name>
<dbReference type="HAMAP" id="MF_00073">
    <property type="entry name" value="NusB"/>
    <property type="match status" value="1"/>
</dbReference>
<dbReference type="PANTHER" id="PTHR11078">
    <property type="entry name" value="N UTILIZATION SUBSTANCE PROTEIN B-RELATED"/>
    <property type="match status" value="1"/>
</dbReference>
<accession>A0A1G1WCU3</accession>
<dbReference type="GO" id="GO:0005829">
    <property type="term" value="C:cytosol"/>
    <property type="evidence" value="ECO:0007669"/>
    <property type="project" value="TreeGrafter"/>
</dbReference>
<feature type="domain" description="NusB/RsmB/TIM44" evidence="7">
    <location>
        <begin position="10"/>
        <end position="145"/>
    </location>
</feature>
<dbReference type="NCBIfam" id="TIGR01951">
    <property type="entry name" value="nusB"/>
    <property type="match status" value="1"/>
</dbReference>
<evidence type="ECO:0000256" key="3">
    <source>
        <dbReference type="ARBA" id="ARBA00022884"/>
    </source>
</evidence>
<evidence type="ECO:0000256" key="2">
    <source>
        <dbReference type="ARBA" id="ARBA00022814"/>
    </source>
</evidence>
<comment type="function">
    <text evidence="6">Involved in transcription antitermination. Required for transcription of ribosomal RNA (rRNA) genes. Binds specifically to the boxA antiterminator sequence of the ribosomal RNA (rrn) operons.</text>
</comment>
<dbReference type="GO" id="GO:0006353">
    <property type="term" value="P:DNA-templated transcription termination"/>
    <property type="evidence" value="ECO:0007669"/>
    <property type="project" value="UniProtKB-UniRule"/>
</dbReference>
<dbReference type="InterPro" id="IPR011605">
    <property type="entry name" value="NusB_fam"/>
</dbReference>
<dbReference type="PANTHER" id="PTHR11078:SF3">
    <property type="entry name" value="ANTITERMINATION NUSB DOMAIN-CONTAINING PROTEIN"/>
    <property type="match status" value="1"/>
</dbReference>
<dbReference type="SUPFAM" id="SSF48013">
    <property type="entry name" value="NusB-like"/>
    <property type="match status" value="1"/>
</dbReference>
<organism evidence="8 9">
    <name type="scientific">Candidatus Woykebacteria bacterium RBG_16_39_9b</name>
    <dbReference type="NCBI Taxonomy" id="1802595"/>
    <lineage>
        <taxon>Bacteria</taxon>
        <taxon>Candidatus Woykeibacteriota</taxon>
    </lineage>
</organism>
<evidence type="ECO:0000259" key="7">
    <source>
        <dbReference type="Pfam" id="PF01029"/>
    </source>
</evidence>
<gene>
    <name evidence="6" type="primary">nusB</name>
    <name evidence="8" type="ORF">A2134_01490</name>
</gene>
<evidence type="ECO:0000313" key="9">
    <source>
        <dbReference type="Proteomes" id="UP000178162"/>
    </source>
</evidence>
<evidence type="ECO:0000256" key="6">
    <source>
        <dbReference type="HAMAP-Rule" id="MF_00073"/>
    </source>
</evidence>
<evidence type="ECO:0000256" key="5">
    <source>
        <dbReference type="ARBA" id="ARBA00023163"/>
    </source>
</evidence>
<keyword evidence="2 6" id="KW-0889">Transcription antitermination</keyword>
<sequence length="164" mass="18488">MKVKNDPRHQGRRLALQSLFEWSFNSTDTDELVRRHEKEYDSIIESESDDNKIVVDSDLTLFLVQGVTENLDTLDHIISVAAPEWPLEQIAKVDLEVLRIAIFELYIARNVPPKVAIDEAVELAKEFGGENSGKFVNGVLGTVVKDMMPEISGTEKKGNKKVHK</sequence>
<evidence type="ECO:0000313" key="8">
    <source>
        <dbReference type="EMBL" id="OGY25451.1"/>
    </source>
</evidence>
<reference evidence="8 9" key="1">
    <citation type="journal article" date="2016" name="Nat. Commun.">
        <title>Thousands of microbial genomes shed light on interconnected biogeochemical processes in an aquifer system.</title>
        <authorList>
            <person name="Anantharaman K."/>
            <person name="Brown C.T."/>
            <person name="Hug L.A."/>
            <person name="Sharon I."/>
            <person name="Castelle C.J."/>
            <person name="Probst A.J."/>
            <person name="Thomas B.C."/>
            <person name="Singh A."/>
            <person name="Wilkins M.J."/>
            <person name="Karaoz U."/>
            <person name="Brodie E.L."/>
            <person name="Williams K.H."/>
            <person name="Hubbard S.S."/>
            <person name="Banfield J.F."/>
        </authorList>
    </citation>
    <scope>NUCLEOTIDE SEQUENCE [LARGE SCALE GENOMIC DNA]</scope>
</reference>
<dbReference type="Proteomes" id="UP000178162">
    <property type="component" value="Unassembled WGS sequence"/>
</dbReference>
<dbReference type="GO" id="GO:0003723">
    <property type="term" value="F:RNA binding"/>
    <property type="evidence" value="ECO:0007669"/>
    <property type="project" value="UniProtKB-UniRule"/>
</dbReference>
<proteinExistence type="inferred from homology"/>
<comment type="similarity">
    <text evidence="1 6">Belongs to the NusB family.</text>
</comment>
<dbReference type="GO" id="GO:0031564">
    <property type="term" value="P:transcription antitermination"/>
    <property type="evidence" value="ECO:0007669"/>
    <property type="project" value="UniProtKB-KW"/>
</dbReference>
<keyword evidence="4 6" id="KW-0805">Transcription regulation</keyword>
<dbReference type="STRING" id="1802595.A2134_01490"/>
<evidence type="ECO:0000256" key="1">
    <source>
        <dbReference type="ARBA" id="ARBA00005952"/>
    </source>
</evidence>
<dbReference type="InterPro" id="IPR006027">
    <property type="entry name" value="NusB_RsmB_TIM44"/>
</dbReference>